<dbReference type="AlphaFoldDB" id="A0A8J7WAS5"/>
<sequence length="194" mass="20370">MKKSFDVMIVGIGGQGTILASNVLGEACLIEGRSVKGAETHGMAQRGGSVESQIRIDGEFGPLIIPGTADLLIAFDLLEAVRYRHYLKEGGMMIVNNQLVLPTSAFSSGQPVPTIDDISTMLDGEHTAIVDATAIATAAGSPLAANIALLGAASHTIPLRVESLIEGVRRCVPQKTIPINEHAFLEGREAVKSI</sequence>
<accession>A0A8J7WAS5</accession>
<dbReference type="Gene3D" id="3.40.920.10">
    <property type="entry name" value="Pyruvate-ferredoxin oxidoreductase, PFOR, domain III"/>
    <property type="match status" value="1"/>
</dbReference>
<comment type="caution">
    <text evidence="3">The sequence shown here is derived from an EMBL/GenBank/DDBJ whole genome shotgun (WGS) entry which is preliminary data.</text>
</comment>
<feature type="domain" description="Pyruvate/ketoisovalerate oxidoreductase catalytic" evidence="2">
    <location>
        <begin position="13"/>
        <end position="189"/>
    </location>
</feature>
<gene>
    <name evidence="3" type="ORF">RJ53_08175</name>
</gene>
<evidence type="ECO:0000256" key="1">
    <source>
        <dbReference type="ARBA" id="ARBA00023002"/>
    </source>
</evidence>
<dbReference type="Pfam" id="PF01558">
    <property type="entry name" value="POR"/>
    <property type="match status" value="1"/>
</dbReference>
<dbReference type="OrthoDB" id="53326at2157"/>
<reference evidence="3" key="1">
    <citation type="submission" date="2014-12" db="EMBL/GenBank/DDBJ databases">
        <authorList>
            <person name="Huang H.-H."/>
            <person name="Chen S.-C."/>
            <person name="Lai M.-C."/>
        </authorList>
    </citation>
    <scope>NUCLEOTIDE SEQUENCE</scope>
    <source>
        <strain evidence="3">K1F9705b</strain>
    </source>
</reference>
<keyword evidence="4" id="KW-1185">Reference proteome</keyword>
<dbReference type="GO" id="GO:0016903">
    <property type="term" value="F:oxidoreductase activity, acting on the aldehyde or oxo group of donors"/>
    <property type="evidence" value="ECO:0007669"/>
    <property type="project" value="InterPro"/>
</dbReference>
<organism evidence="3 4">
    <name type="scientific">Methanocalculus chunghsingensis</name>
    <dbReference type="NCBI Taxonomy" id="156457"/>
    <lineage>
        <taxon>Archaea</taxon>
        <taxon>Methanobacteriati</taxon>
        <taxon>Methanobacteriota</taxon>
        <taxon>Stenosarchaea group</taxon>
        <taxon>Methanomicrobia</taxon>
        <taxon>Methanomicrobiales</taxon>
        <taxon>Methanocalculaceae</taxon>
        <taxon>Methanocalculus</taxon>
    </lineage>
</organism>
<evidence type="ECO:0000313" key="3">
    <source>
        <dbReference type="EMBL" id="MBR1369470.1"/>
    </source>
</evidence>
<dbReference type="InterPro" id="IPR019752">
    <property type="entry name" value="Pyrv/ketoisovalerate_OxRed_cat"/>
</dbReference>
<dbReference type="InterPro" id="IPR052198">
    <property type="entry name" value="IorB_Oxidoreductase"/>
</dbReference>
<protein>
    <submittedName>
        <fullName evidence="3">Indolepyruvate oxidoreductase</fullName>
    </submittedName>
</protein>
<name>A0A8J7WAS5_9EURY</name>
<dbReference type="SUPFAM" id="SSF53323">
    <property type="entry name" value="Pyruvate-ferredoxin oxidoreductase, PFOR, domain III"/>
    <property type="match status" value="1"/>
</dbReference>
<keyword evidence="1" id="KW-0560">Oxidoreductase</keyword>
<dbReference type="PANTHER" id="PTHR43854">
    <property type="entry name" value="INDOLEPYRUVATE OXIDOREDUCTASE SUBUNIT IORB"/>
    <property type="match status" value="1"/>
</dbReference>
<proteinExistence type="predicted"/>
<evidence type="ECO:0000259" key="2">
    <source>
        <dbReference type="Pfam" id="PF01558"/>
    </source>
</evidence>
<dbReference type="RefSeq" id="WP_211531177.1">
    <property type="nucleotide sequence ID" value="NZ_JWHL01000013.1"/>
</dbReference>
<dbReference type="InterPro" id="IPR002869">
    <property type="entry name" value="Pyrv_flavodox_OxRed_cen"/>
</dbReference>
<dbReference type="Proteomes" id="UP000730161">
    <property type="component" value="Unassembled WGS sequence"/>
</dbReference>
<evidence type="ECO:0000313" key="4">
    <source>
        <dbReference type="Proteomes" id="UP000730161"/>
    </source>
</evidence>
<dbReference type="PANTHER" id="PTHR43854:SF1">
    <property type="entry name" value="INDOLEPYRUVATE OXIDOREDUCTASE SUBUNIT IORB"/>
    <property type="match status" value="1"/>
</dbReference>
<dbReference type="EMBL" id="JWHL01000013">
    <property type="protein sequence ID" value="MBR1369470.1"/>
    <property type="molecule type" value="Genomic_DNA"/>
</dbReference>